<dbReference type="Proteomes" id="UP000671852">
    <property type="component" value="Chromosome"/>
</dbReference>
<organism evidence="2 3">
    <name type="scientific">Sulfurimonas aquatica</name>
    <dbReference type="NCBI Taxonomy" id="2672570"/>
    <lineage>
        <taxon>Bacteria</taxon>
        <taxon>Pseudomonadati</taxon>
        <taxon>Campylobacterota</taxon>
        <taxon>Epsilonproteobacteria</taxon>
        <taxon>Campylobacterales</taxon>
        <taxon>Sulfurimonadaceae</taxon>
        <taxon>Sulfurimonas</taxon>
    </lineage>
</organism>
<gene>
    <name evidence="2" type="ORF">GJV85_07580</name>
</gene>
<dbReference type="AlphaFoldDB" id="A0A975B0G8"/>
<evidence type="ECO:0000313" key="3">
    <source>
        <dbReference type="Proteomes" id="UP000671852"/>
    </source>
</evidence>
<dbReference type="RefSeq" id="WP_207560791.1">
    <property type="nucleotide sequence ID" value="NZ_CP046072.1"/>
</dbReference>
<keyword evidence="1" id="KW-0812">Transmembrane</keyword>
<dbReference type="EMBL" id="CP046072">
    <property type="protein sequence ID" value="QSZ41974.1"/>
    <property type="molecule type" value="Genomic_DNA"/>
</dbReference>
<dbReference type="KEGG" id="saqt:GJV85_07580"/>
<feature type="transmembrane region" description="Helical" evidence="1">
    <location>
        <begin position="65"/>
        <end position="81"/>
    </location>
</feature>
<evidence type="ECO:0000256" key="1">
    <source>
        <dbReference type="SAM" id="Phobius"/>
    </source>
</evidence>
<name>A0A975B0G8_9BACT</name>
<keyword evidence="3" id="KW-1185">Reference proteome</keyword>
<reference evidence="2" key="2">
    <citation type="submission" date="2021-04" db="EMBL/GenBank/DDBJ databases">
        <title>Isolation and characterization of a novel species of the genus Sulfurimonas.</title>
        <authorList>
            <person name="Fukui M."/>
        </authorList>
    </citation>
    <scope>NUCLEOTIDE SEQUENCE</scope>
    <source>
        <strain evidence="2">H1576</strain>
    </source>
</reference>
<sequence>MLDNDLLLTFAFMAVLFLRQVSILKQPNKINYAPIMLGIGAISSVVHFIIHPDISNVVLLLRESLFPLLVALLLYIVMNILHQTQQSENSRTQDEFTKVLVNEISLLKTFIAELEERMSDSHKEDLLVQEDIRTKIQDDIKVLGSIQSNQTDFFERFDDMESWHKEVSKGFTHFREVQMPELDDVVHKHIDILRVAEQDHYNKLTNFLQTAVKSRGDISEDIDDLKATLSEMKRLSNDISRSIIEQTTSKLSGVTKAFEGQLTSLKSHTEGIKTSLSETDNTLDGIRKQSELIMKQMLLSSKNMDELEKKNSGLHDVYTMLQDIVKDVEHIRSDYVKSQAQLTSISHELAISKEEQIIAMKGRIDDLSDSLSSKIDESLAKLHEHYRITGDDITKSVQVLAKKAQLQKGYTELDTK</sequence>
<evidence type="ECO:0000313" key="2">
    <source>
        <dbReference type="EMBL" id="QSZ41974.1"/>
    </source>
</evidence>
<keyword evidence="1" id="KW-1133">Transmembrane helix</keyword>
<accession>A0A975B0G8</accession>
<evidence type="ECO:0008006" key="4">
    <source>
        <dbReference type="Google" id="ProtNLM"/>
    </source>
</evidence>
<protein>
    <recommendedName>
        <fullName evidence="4">Interaptin</fullName>
    </recommendedName>
</protein>
<feature type="transmembrane region" description="Helical" evidence="1">
    <location>
        <begin position="31"/>
        <end position="50"/>
    </location>
</feature>
<reference evidence="2" key="1">
    <citation type="submission" date="2019-11" db="EMBL/GenBank/DDBJ databases">
        <authorList>
            <person name="Kojima H."/>
        </authorList>
    </citation>
    <scope>NUCLEOTIDE SEQUENCE</scope>
    <source>
        <strain evidence="2">H1576</strain>
    </source>
</reference>
<keyword evidence="1" id="KW-0472">Membrane</keyword>
<proteinExistence type="predicted"/>
<feature type="transmembrane region" description="Helical" evidence="1">
    <location>
        <begin position="6"/>
        <end position="24"/>
    </location>
</feature>